<feature type="signal peptide" evidence="4">
    <location>
        <begin position="1"/>
        <end position="19"/>
    </location>
</feature>
<evidence type="ECO:0000313" key="7">
    <source>
        <dbReference type="Proteomes" id="UP000094527"/>
    </source>
</evidence>
<evidence type="ECO:0000313" key="6">
    <source>
        <dbReference type="EMBL" id="ODM88741.1"/>
    </source>
</evidence>
<keyword evidence="7" id="KW-1185">Reference proteome</keyword>
<proteinExistence type="predicted"/>
<evidence type="ECO:0000259" key="5">
    <source>
        <dbReference type="PROSITE" id="PS01180"/>
    </source>
</evidence>
<feature type="domain" description="CUB" evidence="5">
    <location>
        <begin position="57"/>
        <end position="168"/>
    </location>
</feature>
<dbReference type="InterPro" id="IPR000859">
    <property type="entry name" value="CUB_dom"/>
</dbReference>
<keyword evidence="2" id="KW-1015">Disulfide bond</keyword>
<protein>
    <submittedName>
        <fullName evidence="6">Ovochymase-2</fullName>
    </submittedName>
</protein>
<dbReference type="Proteomes" id="UP000094527">
    <property type="component" value="Unassembled WGS sequence"/>
</dbReference>
<dbReference type="PANTHER" id="PTHR24251">
    <property type="entry name" value="OVOCHYMASE-RELATED"/>
    <property type="match status" value="1"/>
</dbReference>
<keyword evidence="4" id="KW-0732">Signal</keyword>
<reference evidence="6 7" key="1">
    <citation type="journal article" date="2016" name="Genome Biol. Evol.">
        <title>Gene Family Evolution Reflects Adaptation to Soil Environmental Stressors in the Genome of the Collembolan Orchesella cincta.</title>
        <authorList>
            <person name="Faddeeva-Vakhrusheva A."/>
            <person name="Derks M.F."/>
            <person name="Anvar S.Y."/>
            <person name="Agamennone V."/>
            <person name="Suring W."/>
            <person name="Smit S."/>
            <person name="van Straalen N.M."/>
            <person name="Roelofs D."/>
        </authorList>
    </citation>
    <scope>NUCLEOTIDE SEQUENCE [LARGE SCALE GENOMIC DNA]</scope>
    <source>
        <tissue evidence="6">Mixed pool</tissue>
    </source>
</reference>
<dbReference type="InterPro" id="IPR035914">
    <property type="entry name" value="Sperma_CUB_dom_sf"/>
</dbReference>
<comment type="caution">
    <text evidence="3">Lacks conserved residue(s) required for the propagation of feature annotation.</text>
</comment>
<feature type="chain" id="PRO_5008903551" evidence="4">
    <location>
        <begin position="20"/>
        <end position="301"/>
    </location>
</feature>
<evidence type="ECO:0000256" key="3">
    <source>
        <dbReference type="PROSITE-ProRule" id="PRU00059"/>
    </source>
</evidence>
<sequence length="301" mass="32001">MQVLASIFLSLFLCQLGSTSIIPGQGEKQLLGDIIRYNSGVKSMTPISSDSTILTTCNGVLNATSGGIAYKAFEPIAANERCVWTIRGGNADGFSLNVLNLGFSNSSSDTQVIATCLRHRSSTTHILLNQTGSVNSGLVSRCNLLVITFASGNDVENSNGFVLEYAALRPNSLSPGSLDYIVDASEAIIVRHPTNSASEYGNFELNTFVVLPALGSNTNVIYFREALEGSTCYDSLGVYRFNATSVVPTKWQYEGRICGNIASDVISNGDLIMITFETDVSIAGAGFQLVIASNGASDCRI</sequence>
<name>A0A1D2M737_ORCCI</name>
<dbReference type="AlphaFoldDB" id="A0A1D2M737"/>
<dbReference type="EMBL" id="LJIJ01003262">
    <property type="protein sequence ID" value="ODM88741.1"/>
    <property type="molecule type" value="Genomic_DNA"/>
</dbReference>
<dbReference type="Gene3D" id="2.60.120.290">
    <property type="entry name" value="Spermadhesin, CUB domain"/>
    <property type="match status" value="2"/>
</dbReference>
<gene>
    <name evidence="6" type="ORF">Ocin01_17941</name>
</gene>
<keyword evidence="1" id="KW-0677">Repeat</keyword>
<evidence type="ECO:0000256" key="1">
    <source>
        <dbReference type="ARBA" id="ARBA00022737"/>
    </source>
</evidence>
<dbReference type="OrthoDB" id="8297242at2759"/>
<evidence type="ECO:0000256" key="2">
    <source>
        <dbReference type="ARBA" id="ARBA00023157"/>
    </source>
</evidence>
<comment type="caution">
    <text evidence="6">The sequence shown here is derived from an EMBL/GenBank/DDBJ whole genome shotgun (WGS) entry which is preliminary data.</text>
</comment>
<organism evidence="6 7">
    <name type="scientific">Orchesella cincta</name>
    <name type="common">Springtail</name>
    <name type="synonym">Podura cincta</name>
    <dbReference type="NCBI Taxonomy" id="48709"/>
    <lineage>
        <taxon>Eukaryota</taxon>
        <taxon>Metazoa</taxon>
        <taxon>Ecdysozoa</taxon>
        <taxon>Arthropoda</taxon>
        <taxon>Hexapoda</taxon>
        <taxon>Collembola</taxon>
        <taxon>Entomobryomorpha</taxon>
        <taxon>Entomobryoidea</taxon>
        <taxon>Orchesellidae</taxon>
        <taxon>Orchesellinae</taxon>
        <taxon>Orchesella</taxon>
    </lineage>
</organism>
<evidence type="ECO:0000256" key="4">
    <source>
        <dbReference type="SAM" id="SignalP"/>
    </source>
</evidence>
<accession>A0A1D2M737</accession>
<dbReference type="SUPFAM" id="SSF49854">
    <property type="entry name" value="Spermadhesin, CUB domain"/>
    <property type="match status" value="2"/>
</dbReference>
<dbReference type="PROSITE" id="PS01180">
    <property type="entry name" value="CUB"/>
    <property type="match status" value="1"/>
</dbReference>